<comment type="caution">
    <text evidence="1">The sequence shown here is derived from an EMBL/GenBank/DDBJ whole genome shotgun (WGS) entry which is preliminary data.</text>
</comment>
<sequence>MWIIHIHRELHRLEPCPCKLACELVVTEQNIGNALALGPRSSEAKQPQVRRLTRDMAGSFSTQQAKRRLAAAREPWLWPHRVLLSLLRRIPIPPTTATYPSQNSNLAPKQMPGIGAEPFPQWNGHVWEKLPSV</sequence>
<dbReference type="EMBL" id="JBBPBM010000063">
    <property type="protein sequence ID" value="KAK8515692.1"/>
    <property type="molecule type" value="Genomic_DNA"/>
</dbReference>
<keyword evidence="2" id="KW-1185">Reference proteome</keyword>
<name>A0ABR2C8E8_9ROSI</name>
<protein>
    <submittedName>
        <fullName evidence="1">Uncharacterized protein</fullName>
    </submittedName>
</protein>
<dbReference type="Proteomes" id="UP001472677">
    <property type="component" value="Unassembled WGS sequence"/>
</dbReference>
<reference evidence="1 2" key="1">
    <citation type="journal article" date="2024" name="G3 (Bethesda)">
        <title>Genome assembly of Hibiscus sabdariffa L. provides insights into metabolisms of medicinal natural products.</title>
        <authorList>
            <person name="Kim T."/>
        </authorList>
    </citation>
    <scope>NUCLEOTIDE SEQUENCE [LARGE SCALE GENOMIC DNA]</scope>
    <source>
        <strain evidence="1">TK-2024</strain>
        <tissue evidence="1">Old leaves</tissue>
    </source>
</reference>
<evidence type="ECO:0000313" key="2">
    <source>
        <dbReference type="Proteomes" id="UP001472677"/>
    </source>
</evidence>
<evidence type="ECO:0000313" key="1">
    <source>
        <dbReference type="EMBL" id="KAK8515692.1"/>
    </source>
</evidence>
<proteinExistence type="predicted"/>
<gene>
    <name evidence="1" type="ORF">V6N12_075720</name>
</gene>
<organism evidence="1 2">
    <name type="scientific">Hibiscus sabdariffa</name>
    <name type="common">roselle</name>
    <dbReference type="NCBI Taxonomy" id="183260"/>
    <lineage>
        <taxon>Eukaryota</taxon>
        <taxon>Viridiplantae</taxon>
        <taxon>Streptophyta</taxon>
        <taxon>Embryophyta</taxon>
        <taxon>Tracheophyta</taxon>
        <taxon>Spermatophyta</taxon>
        <taxon>Magnoliopsida</taxon>
        <taxon>eudicotyledons</taxon>
        <taxon>Gunneridae</taxon>
        <taxon>Pentapetalae</taxon>
        <taxon>rosids</taxon>
        <taxon>malvids</taxon>
        <taxon>Malvales</taxon>
        <taxon>Malvaceae</taxon>
        <taxon>Malvoideae</taxon>
        <taxon>Hibiscus</taxon>
    </lineage>
</organism>
<accession>A0ABR2C8E8</accession>